<evidence type="ECO:0000313" key="2">
    <source>
        <dbReference type="Proteomes" id="UP000241229"/>
    </source>
</evidence>
<evidence type="ECO:0000313" key="1">
    <source>
        <dbReference type="EMBL" id="PSJ64864.1"/>
    </source>
</evidence>
<reference evidence="1 2" key="1">
    <citation type="submission" date="2018-03" db="EMBL/GenBank/DDBJ databases">
        <title>The draft genome of Mesorhizobium sp. 6GN-30.</title>
        <authorList>
            <person name="Liu L."/>
            <person name="Li L."/>
            <person name="Wang T."/>
            <person name="Zhang X."/>
            <person name="Liang L."/>
        </authorList>
    </citation>
    <scope>NUCLEOTIDE SEQUENCE [LARGE SCALE GENOMIC DNA]</scope>
    <source>
        <strain evidence="1 2">6GN30</strain>
    </source>
</reference>
<comment type="caution">
    <text evidence="1">The sequence shown here is derived from an EMBL/GenBank/DDBJ whole genome shotgun (WGS) entry which is preliminary data.</text>
</comment>
<keyword evidence="2" id="KW-1185">Reference proteome</keyword>
<dbReference type="AlphaFoldDB" id="A0A2P7SQU1"/>
<accession>A0A2P7SQU1</accession>
<protein>
    <submittedName>
        <fullName evidence="1">Uncharacterized protein</fullName>
    </submittedName>
</protein>
<dbReference type="OrthoDB" id="9955716at2"/>
<dbReference type="Proteomes" id="UP000241229">
    <property type="component" value="Unassembled WGS sequence"/>
</dbReference>
<organism evidence="1 2">
    <name type="scientific">Kumtagia ephedrae</name>
    <dbReference type="NCBI Taxonomy" id="2116701"/>
    <lineage>
        <taxon>Bacteria</taxon>
        <taxon>Pseudomonadati</taxon>
        <taxon>Pseudomonadota</taxon>
        <taxon>Alphaproteobacteria</taxon>
        <taxon>Hyphomicrobiales</taxon>
        <taxon>Phyllobacteriaceae</taxon>
        <taxon>Kumtagia</taxon>
    </lineage>
</organism>
<gene>
    <name evidence="1" type="ORF">C7I84_04330</name>
</gene>
<dbReference type="RefSeq" id="WP_106770909.1">
    <property type="nucleotide sequence ID" value="NZ_PXYK01000003.1"/>
</dbReference>
<dbReference type="EMBL" id="PXYK01000003">
    <property type="protein sequence ID" value="PSJ64864.1"/>
    <property type="molecule type" value="Genomic_DNA"/>
</dbReference>
<proteinExistence type="predicted"/>
<name>A0A2P7SQU1_9HYPH</name>
<sequence length="124" mass="14358">MNVRVLSKLLVLFIAIAQTLLLSTVAEAKATRWIRLDRVAAFSKNMRSFGHHGLVTGVECGMINRRPSVRFTYEFVDKPVFYRYAWSITGEEEFRRRARKAFKPDVKVLTCSIGEFHYGTQNLR</sequence>